<dbReference type="Proteomes" id="UP000325780">
    <property type="component" value="Unassembled WGS sequence"/>
</dbReference>
<dbReference type="InterPro" id="IPR002048">
    <property type="entry name" value="EF_hand_dom"/>
</dbReference>
<dbReference type="EMBL" id="ML742044">
    <property type="protein sequence ID" value="KAE8153013.1"/>
    <property type="molecule type" value="Genomic_DNA"/>
</dbReference>
<name>A0A5N6U2Z4_ASPAV</name>
<feature type="domain" description="EF-hand" evidence="2">
    <location>
        <begin position="7"/>
        <end position="42"/>
    </location>
</feature>
<organism evidence="3 4">
    <name type="scientific">Aspergillus avenaceus</name>
    <dbReference type="NCBI Taxonomy" id="36643"/>
    <lineage>
        <taxon>Eukaryota</taxon>
        <taxon>Fungi</taxon>
        <taxon>Dikarya</taxon>
        <taxon>Ascomycota</taxon>
        <taxon>Pezizomycotina</taxon>
        <taxon>Eurotiomycetes</taxon>
        <taxon>Eurotiomycetidae</taxon>
        <taxon>Eurotiales</taxon>
        <taxon>Aspergillaceae</taxon>
        <taxon>Aspergillus</taxon>
        <taxon>Aspergillus subgen. Circumdati</taxon>
    </lineage>
</organism>
<dbReference type="PROSITE" id="PS50222">
    <property type="entry name" value="EF_HAND_2"/>
    <property type="match status" value="2"/>
</dbReference>
<dbReference type="Gene3D" id="1.10.238.10">
    <property type="entry name" value="EF-hand"/>
    <property type="match status" value="1"/>
</dbReference>
<evidence type="ECO:0000256" key="1">
    <source>
        <dbReference type="ARBA" id="ARBA00022837"/>
    </source>
</evidence>
<dbReference type="PROSITE" id="PS00018">
    <property type="entry name" value="EF_HAND_1"/>
    <property type="match status" value="2"/>
</dbReference>
<protein>
    <recommendedName>
        <fullName evidence="2">EF-hand domain-containing protein</fullName>
    </recommendedName>
</protein>
<keyword evidence="1" id="KW-0106">Calcium</keyword>
<reference evidence="3 4" key="1">
    <citation type="submission" date="2019-04" db="EMBL/GenBank/DDBJ databases">
        <title>Friends and foes A comparative genomics study of 23 Aspergillus species from section Flavi.</title>
        <authorList>
            <consortium name="DOE Joint Genome Institute"/>
            <person name="Kjaerbolling I."/>
            <person name="Vesth T."/>
            <person name="Frisvad J.C."/>
            <person name="Nybo J.L."/>
            <person name="Theobald S."/>
            <person name="Kildgaard S."/>
            <person name="Isbrandt T."/>
            <person name="Kuo A."/>
            <person name="Sato A."/>
            <person name="Lyhne E.K."/>
            <person name="Kogle M.E."/>
            <person name="Wiebenga A."/>
            <person name="Kun R.S."/>
            <person name="Lubbers R.J."/>
            <person name="Makela M.R."/>
            <person name="Barry K."/>
            <person name="Chovatia M."/>
            <person name="Clum A."/>
            <person name="Daum C."/>
            <person name="Haridas S."/>
            <person name="He G."/>
            <person name="LaButti K."/>
            <person name="Lipzen A."/>
            <person name="Mondo S."/>
            <person name="Riley R."/>
            <person name="Salamov A."/>
            <person name="Simmons B.A."/>
            <person name="Magnuson J.K."/>
            <person name="Henrissat B."/>
            <person name="Mortensen U.H."/>
            <person name="Larsen T.O."/>
            <person name="Devries R.P."/>
            <person name="Grigoriev I.V."/>
            <person name="Machida M."/>
            <person name="Baker S.E."/>
            <person name="Andersen M.R."/>
        </authorList>
    </citation>
    <scope>NUCLEOTIDE SEQUENCE [LARGE SCALE GENOMIC DNA]</scope>
    <source>
        <strain evidence="3 4">IBT 18842</strain>
    </source>
</reference>
<dbReference type="SMART" id="SM00054">
    <property type="entry name" value="EFh"/>
    <property type="match status" value="2"/>
</dbReference>
<keyword evidence="4" id="KW-1185">Reference proteome</keyword>
<gene>
    <name evidence="3" type="ORF">BDV25DRAFT_137253</name>
</gene>
<dbReference type="CDD" id="cd00051">
    <property type="entry name" value="EFh"/>
    <property type="match status" value="1"/>
</dbReference>
<evidence type="ECO:0000313" key="4">
    <source>
        <dbReference type="Proteomes" id="UP000325780"/>
    </source>
</evidence>
<sequence>MAEEEQMKRQFIDKVFQAADANGDGSIDFDELRHIQESINDAFPGLNEPIEQRTDEEWREDFDFVDTDHNGRITKEEFVDNLLPAILGDDA</sequence>
<evidence type="ECO:0000259" key="2">
    <source>
        <dbReference type="PROSITE" id="PS50222"/>
    </source>
</evidence>
<dbReference type="SUPFAM" id="SSF47473">
    <property type="entry name" value="EF-hand"/>
    <property type="match status" value="1"/>
</dbReference>
<dbReference type="Pfam" id="PF13499">
    <property type="entry name" value="EF-hand_7"/>
    <property type="match status" value="1"/>
</dbReference>
<proteinExistence type="predicted"/>
<dbReference type="InterPro" id="IPR018247">
    <property type="entry name" value="EF_Hand_1_Ca_BS"/>
</dbReference>
<feature type="domain" description="EF-hand" evidence="2">
    <location>
        <begin position="53"/>
        <end position="88"/>
    </location>
</feature>
<dbReference type="OrthoDB" id="191686at2759"/>
<dbReference type="GO" id="GO:0005509">
    <property type="term" value="F:calcium ion binding"/>
    <property type="evidence" value="ECO:0007669"/>
    <property type="project" value="InterPro"/>
</dbReference>
<dbReference type="AlphaFoldDB" id="A0A5N6U2Z4"/>
<evidence type="ECO:0000313" key="3">
    <source>
        <dbReference type="EMBL" id="KAE8153013.1"/>
    </source>
</evidence>
<dbReference type="InterPro" id="IPR011992">
    <property type="entry name" value="EF-hand-dom_pair"/>
</dbReference>
<accession>A0A5N6U2Z4</accession>